<evidence type="ECO:0008006" key="4">
    <source>
        <dbReference type="Google" id="ProtNLM"/>
    </source>
</evidence>
<dbReference type="Gene3D" id="3.30.710.10">
    <property type="entry name" value="Potassium Channel Kv1.1, Chain A"/>
    <property type="match status" value="1"/>
</dbReference>
<reference evidence="3" key="2">
    <citation type="submission" date="2020-04" db="EMBL/GenBank/DDBJ databases">
        <authorList>
            <consortium name="NCBI Genome Project"/>
        </authorList>
    </citation>
    <scope>NUCLEOTIDE SEQUENCE</scope>
    <source>
        <strain evidence="3">CBS 342.82</strain>
    </source>
</reference>
<name>A0A6J3MJN6_9PEZI</name>
<dbReference type="AlphaFoldDB" id="A0A6J3MJN6"/>
<evidence type="ECO:0000313" key="3">
    <source>
        <dbReference type="RefSeq" id="XP_033465005.1"/>
    </source>
</evidence>
<organism evidence="3">
    <name type="scientific">Dissoconium aciculare CBS 342.82</name>
    <dbReference type="NCBI Taxonomy" id="1314786"/>
    <lineage>
        <taxon>Eukaryota</taxon>
        <taxon>Fungi</taxon>
        <taxon>Dikarya</taxon>
        <taxon>Ascomycota</taxon>
        <taxon>Pezizomycotina</taxon>
        <taxon>Dothideomycetes</taxon>
        <taxon>Dothideomycetidae</taxon>
        <taxon>Mycosphaerellales</taxon>
        <taxon>Dissoconiaceae</taxon>
        <taxon>Dissoconium</taxon>
    </lineage>
</organism>
<evidence type="ECO:0000313" key="2">
    <source>
        <dbReference type="Proteomes" id="UP000504637"/>
    </source>
</evidence>
<proteinExistence type="predicted"/>
<protein>
    <recommendedName>
        <fullName evidence="4">BTB domain-containing protein</fullName>
    </recommendedName>
</protein>
<sequence>MEQGFKNDITFLVGEDQTQVLASSHVLQSVSRPFASLLGPHFREGRQSSGGGSDRTIALPDDDPAAMQIVCDIIHHRSKNVPDETPTEPDAPGRALDGQL</sequence>
<dbReference type="OrthoDB" id="5275938at2759"/>
<dbReference type="RefSeq" id="XP_033465005.1">
    <property type="nucleotide sequence ID" value="XM_033603844.1"/>
</dbReference>
<keyword evidence="2" id="KW-1185">Reference proteome</keyword>
<reference evidence="3" key="1">
    <citation type="submission" date="2020-01" db="EMBL/GenBank/DDBJ databases">
        <authorList>
            <consortium name="DOE Joint Genome Institute"/>
            <person name="Haridas S."/>
            <person name="Albert R."/>
            <person name="Binder M."/>
            <person name="Bloem J."/>
            <person name="Labutti K."/>
            <person name="Salamov A."/>
            <person name="Andreopoulos B."/>
            <person name="Baker S.E."/>
            <person name="Barry K."/>
            <person name="Bills G."/>
            <person name="Bluhm B.H."/>
            <person name="Cannon C."/>
            <person name="Castanera R."/>
            <person name="Culley D.E."/>
            <person name="Daum C."/>
            <person name="Ezra D."/>
            <person name="Gonzalez J.B."/>
            <person name="Henrissat B."/>
            <person name="Kuo A."/>
            <person name="Liang C."/>
            <person name="Lipzen A."/>
            <person name="Lutzoni F."/>
            <person name="Magnuson J."/>
            <person name="Mondo S."/>
            <person name="Nolan M."/>
            <person name="Ohm R."/>
            <person name="Pangilinan J."/>
            <person name="Park H.-J."/>
            <person name="Ramirez L."/>
            <person name="Alfaro M."/>
            <person name="Sun H."/>
            <person name="Tritt A."/>
            <person name="Yoshinaga Y."/>
            <person name="Zwiers L.-H."/>
            <person name="Turgeon B.G."/>
            <person name="Goodwin S.B."/>
            <person name="Spatafora J.W."/>
            <person name="Crous P.W."/>
            <person name="Grigoriev I.V."/>
        </authorList>
    </citation>
    <scope>NUCLEOTIDE SEQUENCE</scope>
    <source>
        <strain evidence="3">CBS 342.82</strain>
    </source>
</reference>
<accession>A0A6J3MJN6</accession>
<reference evidence="3" key="3">
    <citation type="submission" date="2025-08" db="UniProtKB">
        <authorList>
            <consortium name="RefSeq"/>
        </authorList>
    </citation>
    <scope>IDENTIFICATION</scope>
    <source>
        <strain evidence="3">CBS 342.82</strain>
    </source>
</reference>
<evidence type="ECO:0000256" key="1">
    <source>
        <dbReference type="SAM" id="MobiDB-lite"/>
    </source>
</evidence>
<gene>
    <name evidence="3" type="ORF">K489DRAFT_376126</name>
</gene>
<dbReference type="Proteomes" id="UP000504637">
    <property type="component" value="Unplaced"/>
</dbReference>
<feature type="region of interest" description="Disordered" evidence="1">
    <location>
        <begin position="76"/>
        <end position="100"/>
    </location>
</feature>
<dbReference type="InterPro" id="IPR011333">
    <property type="entry name" value="SKP1/BTB/POZ_sf"/>
</dbReference>
<dbReference type="SUPFAM" id="SSF54695">
    <property type="entry name" value="POZ domain"/>
    <property type="match status" value="1"/>
</dbReference>
<dbReference type="GeneID" id="54361644"/>